<dbReference type="PANTHER" id="PTHR22891">
    <property type="entry name" value="EUKARYOTIC TRANSLATION INITIATION FACTOR 2C"/>
    <property type="match status" value="1"/>
</dbReference>
<dbReference type="AlphaFoldDB" id="A0AAJ8MZI7"/>
<dbReference type="SMART" id="SM01163">
    <property type="entry name" value="DUF1785"/>
    <property type="match status" value="1"/>
</dbReference>
<protein>
    <recommendedName>
        <fullName evidence="6">Piwi domain-containing protein</fullName>
    </recommendedName>
</protein>
<dbReference type="Gene3D" id="2.170.260.10">
    <property type="entry name" value="paz domain"/>
    <property type="match status" value="1"/>
</dbReference>
<feature type="domain" description="Piwi" evidence="3">
    <location>
        <begin position="592"/>
        <end position="893"/>
    </location>
</feature>
<dbReference type="InterPro" id="IPR032472">
    <property type="entry name" value="ArgoL2"/>
</dbReference>
<dbReference type="InterPro" id="IPR036085">
    <property type="entry name" value="PAZ_dom_sf"/>
</dbReference>
<dbReference type="EMBL" id="CP144061">
    <property type="protein sequence ID" value="WWD21503.1"/>
    <property type="molecule type" value="Genomic_DNA"/>
</dbReference>
<sequence length="946" mass="104071">MAKTSPANPGDLVAGMQDLSIGTMRGIQDTLDGCPPRPGFGTAGKPIQVNANMFLTRFKGQGVSVNHYDIEINPVVKVANQKKPRALLQKIWDQMVQEAKGDIKKALDAAAFDQQKSFYTPFDLPVVNGKCEITVALREDGADAQDDTRRFKAVIQPAENQKVDLDTIIGYCQGNRQNEQARETMLRAIQAMNVLFRQDPASRFTMSGAAGRRFFSTEGAVPLSNGAVLYKGFQQSFRWTSANFPAVQIDTAYSAFVEPGMLHDVCAKILGLGGSGGGFEGGRGGRGGPRGGRGFDRGGGRGGRGGFAGPSGGGGASLQEVNGSQLKKLNDILNRGKFTVTHRRTDRVFTIMGLSHQPAEAIKFLVKGKDGKPDRQMSVVQYFKEQYNVTITRPRLPCVKYGKGNFVPLEFVKLEPFHSIPMLKITADQTAEISIYSKPPPEREAMINSWRQKLNYANLPKLKAWGVEVQPKMMSIPARVLQPPNVLYGGGKSVRANFGSWNTKGVKFTKPGRPLKHWAILSFDQRCPVEDCEKFGKVMTSYLLQYGCPVDNKQPPCLQWNPNQGGTNAGVKAGLQEAARAAFMQNKGNPQLLVIIMPKKDPGMYQMIKAVAAEQLRLPVVTQCLQSAKIKNERGLDQYCGNVAMKIHAKLGGLTHQVQHAVDKTTMMVGADVTHPPPKGGPIPPSIAVSIAAIHGENNTFKPSVYLQSGRTEIIAALEDMMFDHITQFEQNTKAKPEKILFFRDGVSEGQYAHCVEQEFQSIKKAAARFGANYKPKITFVICAKRHAMRFFAQNDQDRDRTGNLPPGTIVDRQVTSPMVHDFYLQAHAGLQGTARPTHYVVVADENKYTADKLQQLVNNLCYSYARATRSVSLVPVAYYADIVAEQTRNWIYADDSESSTVAPSVSSASGARRELMTFDPLRIMKRFAEGPDFNRVAWVSEAKFC</sequence>
<dbReference type="Pfam" id="PF16488">
    <property type="entry name" value="ArgoL2"/>
    <property type="match status" value="1"/>
</dbReference>
<keyword evidence="5" id="KW-1185">Reference proteome</keyword>
<dbReference type="SUPFAM" id="SSF53098">
    <property type="entry name" value="Ribonuclease H-like"/>
    <property type="match status" value="1"/>
</dbReference>
<feature type="region of interest" description="Disordered" evidence="1">
    <location>
        <begin position="278"/>
        <end position="319"/>
    </location>
</feature>
<dbReference type="Gene3D" id="3.40.50.2300">
    <property type="match status" value="1"/>
</dbReference>
<reference evidence="4" key="2">
    <citation type="submission" date="2024-01" db="EMBL/GenBank/DDBJ databases">
        <title>Comparative genomics of Cryptococcus and Kwoniella reveals pathogenesis evolution and contrasting modes of karyotype evolution via chromosome fusion or intercentromeric recombination.</title>
        <authorList>
            <person name="Coelho M.A."/>
            <person name="David-Palma M."/>
            <person name="Shea T."/>
            <person name="Bowers K."/>
            <person name="McGinley-Smith S."/>
            <person name="Mohammad A.W."/>
            <person name="Gnirke A."/>
            <person name="Yurkov A.M."/>
            <person name="Nowrousian M."/>
            <person name="Sun S."/>
            <person name="Cuomo C.A."/>
            <person name="Heitman J."/>
        </authorList>
    </citation>
    <scope>NUCLEOTIDE SEQUENCE</scope>
    <source>
        <strain evidence="4">CBS 12478</strain>
    </source>
</reference>
<dbReference type="GeneID" id="43589261"/>
<evidence type="ECO:0000259" key="2">
    <source>
        <dbReference type="PROSITE" id="PS50821"/>
    </source>
</evidence>
<dbReference type="SUPFAM" id="SSF101690">
    <property type="entry name" value="PAZ domain"/>
    <property type="match status" value="1"/>
</dbReference>
<dbReference type="CDD" id="cd02846">
    <property type="entry name" value="PAZ_argonaute_like"/>
    <property type="match status" value="1"/>
</dbReference>
<feature type="domain" description="PAZ" evidence="2">
    <location>
        <begin position="316"/>
        <end position="416"/>
    </location>
</feature>
<dbReference type="RefSeq" id="XP_065823831.1">
    <property type="nucleotide sequence ID" value="XM_065967759.1"/>
</dbReference>
<evidence type="ECO:0000259" key="3">
    <source>
        <dbReference type="PROSITE" id="PS50822"/>
    </source>
</evidence>
<dbReference type="Pfam" id="PF16486">
    <property type="entry name" value="ArgoN"/>
    <property type="match status" value="1"/>
</dbReference>
<dbReference type="Pfam" id="PF16487">
    <property type="entry name" value="ArgoMid"/>
    <property type="match status" value="1"/>
</dbReference>
<reference evidence="4" key="1">
    <citation type="submission" date="2017-08" db="EMBL/GenBank/DDBJ databases">
        <authorList>
            <person name="Cuomo C."/>
            <person name="Billmyre B."/>
            <person name="Heitman J."/>
        </authorList>
    </citation>
    <scope>NUCLEOTIDE SEQUENCE</scope>
    <source>
        <strain evidence="4">CBS 12478</strain>
    </source>
</reference>
<dbReference type="InterPro" id="IPR003100">
    <property type="entry name" value="PAZ_dom"/>
</dbReference>
<dbReference type="InterPro" id="IPR032474">
    <property type="entry name" value="Argonaute_N"/>
</dbReference>
<dbReference type="Pfam" id="PF08699">
    <property type="entry name" value="ArgoL1"/>
    <property type="match status" value="1"/>
</dbReference>
<dbReference type="PROSITE" id="PS50821">
    <property type="entry name" value="PAZ"/>
    <property type="match status" value="1"/>
</dbReference>
<dbReference type="Pfam" id="PF02171">
    <property type="entry name" value="Piwi"/>
    <property type="match status" value="1"/>
</dbReference>
<evidence type="ECO:0000256" key="1">
    <source>
        <dbReference type="SAM" id="MobiDB-lite"/>
    </source>
</evidence>
<dbReference type="CDD" id="cd04657">
    <property type="entry name" value="Piwi_ago-like"/>
    <property type="match status" value="1"/>
</dbReference>
<evidence type="ECO:0008006" key="6">
    <source>
        <dbReference type="Google" id="ProtNLM"/>
    </source>
</evidence>
<organism evidence="4 5">
    <name type="scientific">Kwoniella shandongensis</name>
    <dbReference type="NCBI Taxonomy" id="1734106"/>
    <lineage>
        <taxon>Eukaryota</taxon>
        <taxon>Fungi</taxon>
        <taxon>Dikarya</taxon>
        <taxon>Basidiomycota</taxon>
        <taxon>Agaricomycotina</taxon>
        <taxon>Tremellomycetes</taxon>
        <taxon>Tremellales</taxon>
        <taxon>Cryptococcaceae</taxon>
        <taxon>Kwoniella</taxon>
    </lineage>
</organism>
<dbReference type="KEGG" id="ksn:43589261"/>
<dbReference type="SMART" id="SM00950">
    <property type="entry name" value="Piwi"/>
    <property type="match status" value="1"/>
</dbReference>
<feature type="compositionally biased region" description="Gly residues" evidence="1">
    <location>
        <begin position="278"/>
        <end position="292"/>
    </location>
</feature>
<feature type="compositionally biased region" description="Gly residues" evidence="1">
    <location>
        <begin position="300"/>
        <end position="316"/>
    </location>
</feature>
<gene>
    <name evidence="4" type="ORF">CI109_105989</name>
</gene>
<name>A0AAJ8MZI7_9TREE</name>
<dbReference type="PROSITE" id="PS50822">
    <property type="entry name" value="PIWI"/>
    <property type="match status" value="1"/>
</dbReference>
<dbReference type="InterPro" id="IPR032473">
    <property type="entry name" value="Argonaute_Mid_dom"/>
</dbReference>
<dbReference type="InterPro" id="IPR003165">
    <property type="entry name" value="Piwi"/>
</dbReference>
<dbReference type="InterPro" id="IPR014811">
    <property type="entry name" value="ArgoL1"/>
</dbReference>
<dbReference type="Pfam" id="PF02170">
    <property type="entry name" value="PAZ"/>
    <property type="match status" value="1"/>
</dbReference>
<dbReference type="Gene3D" id="3.30.420.10">
    <property type="entry name" value="Ribonuclease H-like superfamily/Ribonuclease H"/>
    <property type="match status" value="1"/>
</dbReference>
<dbReference type="Proteomes" id="UP000322225">
    <property type="component" value="Chromosome 11"/>
</dbReference>
<dbReference type="GO" id="GO:0003723">
    <property type="term" value="F:RNA binding"/>
    <property type="evidence" value="ECO:0007669"/>
    <property type="project" value="InterPro"/>
</dbReference>
<dbReference type="InterPro" id="IPR036397">
    <property type="entry name" value="RNaseH_sf"/>
</dbReference>
<evidence type="ECO:0000313" key="4">
    <source>
        <dbReference type="EMBL" id="WWD21503.1"/>
    </source>
</evidence>
<proteinExistence type="predicted"/>
<accession>A0AAJ8MZI7</accession>
<dbReference type="InterPro" id="IPR045246">
    <property type="entry name" value="Piwi_ago-like"/>
</dbReference>
<dbReference type="InterPro" id="IPR012337">
    <property type="entry name" value="RNaseH-like_sf"/>
</dbReference>
<evidence type="ECO:0000313" key="5">
    <source>
        <dbReference type="Proteomes" id="UP000322225"/>
    </source>
</evidence>